<dbReference type="Proteomes" id="UP000220768">
    <property type="component" value="Unassembled WGS sequence"/>
</dbReference>
<evidence type="ECO:0000256" key="2">
    <source>
        <dbReference type="ARBA" id="ARBA00022692"/>
    </source>
</evidence>
<dbReference type="PANTHER" id="PTHR24221">
    <property type="entry name" value="ATP-BINDING CASSETTE SUB-FAMILY B"/>
    <property type="match status" value="1"/>
</dbReference>
<dbReference type="NCBIfam" id="TIGR01842">
    <property type="entry name" value="type_I_sec_PrtD"/>
    <property type="match status" value="1"/>
</dbReference>
<dbReference type="Pfam" id="PF00005">
    <property type="entry name" value="ABC_tran"/>
    <property type="match status" value="1"/>
</dbReference>
<evidence type="ECO:0000256" key="6">
    <source>
        <dbReference type="ARBA" id="ARBA00023136"/>
    </source>
</evidence>
<proteinExistence type="predicted"/>
<dbReference type="GO" id="GO:0140359">
    <property type="term" value="F:ABC-type transporter activity"/>
    <property type="evidence" value="ECO:0007669"/>
    <property type="project" value="InterPro"/>
</dbReference>
<dbReference type="GO" id="GO:0005886">
    <property type="term" value="C:plasma membrane"/>
    <property type="evidence" value="ECO:0007669"/>
    <property type="project" value="UniProtKB-SubCell"/>
</dbReference>
<feature type="domain" description="ABC transmembrane type-1" evidence="9">
    <location>
        <begin position="28"/>
        <end position="303"/>
    </location>
</feature>
<evidence type="ECO:0000313" key="11">
    <source>
        <dbReference type="Proteomes" id="UP000220768"/>
    </source>
</evidence>
<dbReference type="SUPFAM" id="SSF52540">
    <property type="entry name" value="P-loop containing nucleoside triphosphate hydrolases"/>
    <property type="match status" value="1"/>
</dbReference>
<dbReference type="Gene3D" id="3.40.50.300">
    <property type="entry name" value="P-loop containing nucleotide triphosphate hydrolases"/>
    <property type="match status" value="1"/>
</dbReference>
<sequence>MTTISIKPPRPPTQLVVALRACAGAFGLVFLYSCGYNLFLLAPSIYLLQIYDRVMSSRSVDTLVMLTMIIAIAVVVGSTLDIVRRAALSRIGSWLDHRLRPMVLTASFEYAARADTGAATECYRDLAALRQFLDSPASSLFFDVPWAPIFLLLLFLVHPLLGTIGLLSALALLLFAFMTELATREPLAHANLALSRSYLRFATALKNIEVIRAMGMQDGAALIVYRDAEMARRAQDIAMHRTEIILGFSKSIRTLAQIFMMGSATWLVLANSGSPGIIFVASLLLGRGLAPIEGAIGAWRSFMFARNAFHRLNRMLITVASDCDARMVPLPEPNGLLLDNVSYFKPFADRPILTDITLRLTPGDCIALIGPSGSGKSTLGRVIAGVVPATSGYALLGGVDISALRLCGGTRHVGYLPQDIELFGGAIKDVIGRLDGGDPGKAIDAAKLVGLHEAIMRLPQGYETDIGEGGNLLLRAQRQQLGLARAAYGNPSLIVLDDPNSSLDYDGERMLFTAIERMKSRGMIVVVITHRMGILPVTNKIAIMRNGTVAAFGDSERIYETYLQPPSRTGT</sequence>
<name>A0A2A6J778_9HYPH</name>
<dbReference type="SMART" id="SM00382">
    <property type="entry name" value="AAA"/>
    <property type="match status" value="1"/>
</dbReference>
<dbReference type="AlphaFoldDB" id="A0A2A6J778"/>
<feature type="transmembrane region" description="Helical" evidence="7">
    <location>
        <begin position="17"/>
        <end position="48"/>
    </location>
</feature>
<keyword evidence="3" id="KW-0547">Nucleotide-binding</keyword>
<dbReference type="Gene3D" id="1.20.1560.10">
    <property type="entry name" value="ABC transporter type 1, transmembrane domain"/>
    <property type="match status" value="1"/>
</dbReference>
<organism evidence="10 11">
    <name type="scientific">Rhizobium chutanense</name>
    <dbReference type="NCBI Taxonomy" id="2035448"/>
    <lineage>
        <taxon>Bacteria</taxon>
        <taxon>Pseudomonadati</taxon>
        <taxon>Pseudomonadota</taxon>
        <taxon>Alphaproteobacteria</taxon>
        <taxon>Hyphomicrobiales</taxon>
        <taxon>Rhizobiaceae</taxon>
        <taxon>Rhizobium/Agrobacterium group</taxon>
        <taxon>Rhizobium</taxon>
    </lineage>
</organism>
<gene>
    <name evidence="10" type="ORF">CO666_23755</name>
</gene>
<dbReference type="InterPro" id="IPR036640">
    <property type="entry name" value="ABC1_TM_sf"/>
</dbReference>
<dbReference type="PROSITE" id="PS50929">
    <property type="entry name" value="ABC_TM1F"/>
    <property type="match status" value="1"/>
</dbReference>
<keyword evidence="4 10" id="KW-0067">ATP-binding</keyword>
<evidence type="ECO:0000259" key="9">
    <source>
        <dbReference type="PROSITE" id="PS50929"/>
    </source>
</evidence>
<dbReference type="GO" id="GO:0030256">
    <property type="term" value="C:type I protein secretion system complex"/>
    <property type="evidence" value="ECO:0007669"/>
    <property type="project" value="InterPro"/>
</dbReference>
<evidence type="ECO:0000256" key="5">
    <source>
        <dbReference type="ARBA" id="ARBA00022989"/>
    </source>
</evidence>
<dbReference type="InterPro" id="IPR003593">
    <property type="entry name" value="AAA+_ATPase"/>
</dbReference>
<keyword evidence="11" id="KW-1185">Reference proteome</keyword>
<evidence type="ECO:0000259" key="8">
    <source>
        <dbReference type="PROSITE" id="PS50893"/>
    </source>
</evidence>
<feature type="transmembrane region" description="Helical" evidence="7">
    <location>
        <begin position="149"/>
        <end position="177"/>
    </location>
</feature>
<dbReference type="GO" id="GO:0030253">
    <property type="term" value="P:protein secretion by the type I secretion system"/>
    <property type="evidence" value="ECO:0007669"/>
    <property type="project" value="InterPro"/>
</dbReference>
<keyword evidence="5 7" id="KW-1133">Transmembrane helix</keyword>
<reference evidence="10 11" key="1">
    <citation type="submission" date="2017-09" db="EMBL/GenBank/DDBJ databases">
        <title>Comparative genomics of rhizobia isolated from Phaseolus vulgaris in China.</title>
        <authorList>
            <person name="Tong W."/>
        </authorList>
    </citation>
    <scope>NUCLEOTIDE SEQUENCE [LARGE SCALE GENOMIC DNA]</scope>
    <source>
        <strain evidence="10 11">C5</strain>
    </source>
</reference>
<feature type="transmembrane region" description="Helical" evidence="7">
    <location>
        <begin position="60"/>
        <end position="80"/>
    </location>
</feature>
<protein>
    <submittedName>
        <fullName evidence="10">ABC transporter ATP-binding protein</fullName>
    </submittedName>
</protein>
<evidence type="ECO:0000256" key="7">
    <source>
        <dbReference type="SAM" id="Phobius"/>
    </source>
</evidence>
<evidence type="ECO:0000256" key="3">
    <source>
        <dbReference type="ARBA" id="ARBA00022741"/>
    </source>
</evidence>
<dbReference type="RefSeq" id="WP_097614609.1">
    <property type="nucleotide sequence ID" value="NZ_NWSV01000020.1"/>
</dbReference>
<evidence type="ECO:0000256" key="4">
    <source>
        <dbReference type="ARBA" id="ARBA00022840"/>
    </source>
</evidence>
<dbReference type="GO" id="GO:0005524">
    <property type="term" value="F:ATP binding"/>
    <property type="evidence" value="ECO:0007669"/>
    <property type="project" value="UniProtKB-KW"/>
</dbReference>
<dbReference type="SUPFAM" id="SSF90123">
    <property type="entry name" value="ABC transporter transmembrane region"/>
    <property type="match status" value="1"/>
</dbReference>
<comment type="caution">
    <text evidence="10">The sequence shown here is derived from an EMBL/GenBank/DDBJ whole genome shotgun (WGS) entry which is preliminary data.</text>
</comment>
<dbReference type="InterPro" id="IPR003439">
    <property type="entry name" value="ABC_transporter-like_ATP-bd"/>
</dbReference>
<evidence type="ECO:0000256" key="1">
    <source>
        <dbReference type="ARBA" id="ARBA00004651"/>
    </source>
</evidence>
<evidence type="ECO:0000313" key="10">
    <source>
        <dbReference type="EMBL" id="PDT01704.1"/>
    </source>
</evidence>
<accession>A0A2A6J778</accession>
<keyword evidence="2 7" id="KW-0812">Transmembrane</keyword>
<dbReference type="InterPro" id="IPR011527">
    <property type="entry name" value="ABC1_TM_dom"/>
</dbReference>
<feature type="domain" description="ABC transporter" evidence="8">
    <location>
        <begin position="336"/>
        <end position="571"/>
    </location>
</feature>
<dbReference type="PROSITE" id="PS50893">
    <property type="entry name" value="ABC_TRANSPORTER_2"/>
    <property type="match status" value="1"/>
</dbReference>
<dbReference type="InterPro" id="IPR027417">
    <property type="entry name" value="P-loop_NTPase"/>
</dbReference>
<dbReference type="Pfam" id="PF00664">
    <property type="entry name" value="ABC_membrane"/>
    <property type="match status" value="1"/>
</dbReference>
<dbReference type="InterPro" id="IPR010128">
    <property type="entry name" value="ATPase_T1SS_PrtD-like"/>
</dbReference>
<dbReference type="EMBL" id="NWSV01000020">
    <property type="protein sequence ID" value="PDT01704.1"/>
    <property type="molecule type" value="Genomic_DNA"/>
</dbReference>
<dbReference type="PANTHER" id="PTHR24221:SF248">
    <property type="entry name" value="ABC TRANSPORTER TRANSMEMBRANE REGION"/>
    <property type="match status" value="1"/>
</dbReference>
<dbReference type="GO" id="GO:0034040">
    <property type="term" value="F:ATPase-coupled lipid transmembrane transporter activity"/>
    <property type="evidence" value="ECO:0007669"/>
    <property type="project" value="TreeGrafter"/>
</dbReference>
<dbReference type="GO" id="GO:0016887">
    <property type="term" value="F:ATP hydrolysis activity"/>
    <property type="evidence" value="ECO:0007669"/>
    <property type="project" value="InterPro"/>
</dbReference>
<dbReference type="InterPro" id="IPR039421">
    <property type="entry name" value="Type_1_exporter"/>
</dbReference>
<comment type="subcellular location">
    <subcellularLocation>
        <location evidence="1">Cell membrane</location>
        <topology evidence="1">Multi-pass membrane protein</topology>
    </subcellularLocation>
</comment>
<keyword evidence="6 7" id="KW-0472">Membrane</keyword>
<dbReference type="PROSITE" id="PS51257">
    <property type="entry name" value="PROKAR_LIPOPROTEIN"/>
    <property type="match status" value="1"/>
</dbReference>